<proteinExistence type="predicted"/>
<dbReference type="EMBL" id="RBNJ01016873">
    <property type="protein sequence ID" value="RUS24193.1"/>
    <property type="molecule type" value="Genomic_DNA"/>
</dbReference>
<evidence type="ECO:0000256" key="1">
    <source>
        <dbReference type="SAM" id="MobiDB-lite"/>
    </source>
</evidence>
<comment type="caution">
    <text evidence="2">The sequence shown here is derived from an EMBL/GenBank/DDBJ whole genome shotgun (WGS) entry which is preliminary data.</text>
</comment>
<feature type="region of interest" description="Disordered" evidence="1">
    <location>
        <begin position="211"/>
        <end position="237"/>
    </location>
</feature>
<dbReference type="Proteomes" id="UP000274822">
    <property type="component" value="Unassembled WGS sequence"/>
</dbReference>
<dbReference type="AlphaFoldDB" id="A0A433Q300"/>
<reference evidence="2 3" key="1">
    <citation type="journal article" date="2018" name="New Phytol.">
        <title>Phylogenomics of Endogonaceae and evolution of mycorrhizas within Mucoromycota.</title>
        <authorList>
            <person name="Chang Y."/>
            <person name="Desiro A."/>
            <person name="Na H."/>
            <person name="Sandor L."/>
            <person name="Lipzen A."/>
            <person name="Clum A."/>
            <person name="Barry K."/>
            <person name="Grigoriev I.V."/>
            <person name="Martin F.M."/>
            <person name="Stajich J.E."/>
            <person name="Smith M.E."/>
            <person name="Bonito G."/>
            <person name="Spatafora J.W."/>
        </authorList>
    </citation>
    <scope>NUCLEOTIDE SEQUENCE [LARGE SCALE GENOMIC DNA]</scope>
    <source>
        <strain evidence="2 3">AD002</strain>
    </source>
</reference>
<protein>
    <recommendedName>
        <fullName evidence="4">F-box domain-containing protein</fullName>
    </recommendedName>
</protein>
<evidence type="ECO:0008006" key="4">
    <source>
        <dbReference type="Google" id="ProtNLM"/>
    </source>
</evidence>
<accession>A0A433Q300</accession>
<sequence>MPPSRPKKFLDGVKRILRLGSPKPHESCPTPQPTPAPQLTIIPQPTPMPQLTPAPSLSPTPKMPMLPYDILVNLFSRVRDLCETDLEDYFQLMTFCLVCRTWHDGAWSMLRKNPRATMLDFSNYTEAELEHLTRIFRESKRCAMGLETLVYSVRLELRMFVLIGEANASTDSAETDKLNQPRMDAFFCLLDIVKPIVGFLSRRTKIQLSPSNARLSTPAESPLLSDAPPSKPAKPLSTDPHPFVSFVSLFNLSLNHISLTESDLNRDLSLVLRDCSIRYASFRHTRFRLHPTRFTRTITSWPDLSYFQVAVIHPVYPIPLGPTVSLLARKPPPLQVLKLDDRAYEDTTPGLASLLQSAAPNLNEIFFPHFARDTEADEYLALLASLSFPCLATLDISQWIENVTGEELLEFQDRRGGRPLAWPLMETLRMGRCSRMNPKAVRVIIESCPKLRMVEVSSTLMRNMPEVMEALREGGFTMREYSQHGGNVPVSWYRQVKDR</sequence>
<keyword evidence="3" id="KW-1185">Reference proteome</keyword>
<organism evidence="2 3">
    <name type="scientific">Jimgerdemannia flammicorona</name>
    <dbReference type="NCBI Taxonomy" id="994334"/>
    <lineage>
        <taxon>Eukaryota</taxon>
        <taxon>Fungi</taxon>
        <taxon>Fungi incertae sedis</taxon>
        <taxon>Mucoromycota</taxon>
        <taxon>Mucoromycotina</taxon>
        <taxon>Endogonomycetes</taxon>
        <taxon>Endogonales</taxon>
        <taxon>Endogonaceae</taxon>
        <taxon>Jimgerdemannia</taxon>
    </lineage>
</organism>
<name>A0A433Q300_9FUNG</name>
<evidence type="ECO:0000313" key="2">
    <source>
        <dbReference type="EMBL" id="RUS24193.1"/>
    </source>
</evidence>
<dbReference type="Gene3D" id="3.80.10.10">
    <property type="entry name" value="Ribonuclease Inhibitor"/>
    <property type="match status" value="1"/>
</dbReference>
<dbReference type="InterPro" id="IPR032675">
    <property type="entry name" value="LRR_dom_sf"/>
</dbReference>
<evidence type="ECO:0000313" key="3">
    <source>
        <dbReference type="Proteomes" id="UP000274822"/>
    </source>
</evidence>
<gene>
    <name evidence="2" type="ORF">BC938DRAFT_473967</name>
</gene>